<comment type="subcellular location">
    <subcellularLocation>
        <location evidence="1">Cell membrane</location>
        <topology evidence="1">Multi-pass membrane protein</topology>
    </subcellularLocation>
</comment>
<dbReference type="PANTHER" id="PTHR33406">
    <property type="entry name" value="MEMBRANE PROTEIN MJ1562-RELATED"/>
    <property type="match status" value="1"/>
</dbReference>
<dbReference type="Gene3D" id="1.20.1640.10">
    <property type="entry name" value="Multidrug efflux transporter AcrB transmembrane domain"/>
    <property type="match status" value="2"/>
</dbReference>
<feature type="transmembrane region" description="Helical" evidence="7">
    <location>
        <begin position="596"/>
        <end position="617"/>
    </location>
</feature>
<feature type="transmembrane region" description="Helical" evidence="7">
    <location>
        <begin position="387"/>
        <end position="403"/>
    </location>
</feature>
<dbReference type="Pfam" id="PF03176">
    <property type="entry name" value="MMPL"/>
    <property type="match status" value="2"/>
</dbReference>
<protein>
    <submittedName>
        <fullName evidence="9">Antibiotic ABC transporter permease</fullName>
    </submittedName>
</protein>
<feature type="transmembrane region" description="Helical" evidence="7">
    <location>
        <begin position="301"/>
        <end position="327"/>
    </location>
</feature>
<feature type="transmembrane region" description="Helical" evidence="7">
    <location>
        <begin position="683"/>
        <end position="705"/>
    </location>
</feature>
<dbReference type="Proteomes" id="UP000196386">
    <property type="component" value="Unassembled WGS sequence"/>
</dbReference>
<feature type="transmembrane region" description="Helical" evidence="7">
    <location>
        <begin position="333"/>
        <end position="357"/>
    </location>
</feature>
<evidence type="ECO:0000256" key="7">
    <source>
        <dbReference type="SAM" id="Phobius"/>
    </source>
</evidence>
<feature type="domain" description="Membrane transport protein MMPL" evidence="8">
    <location>
        <begin position="137"/>
        <end position="366"/>
    </location>
</feature>
<feature type="transmembrane region" description="Helical" evidence="7">
    <location>
        <begin position="557"/>
        <end position="584"/>
    </location>
</feature>
<keyword evidence="2" id="KW-1003">Cell membrane</keyword>
<feature type="domain" description="Membrane transport protein MMPL" evidence="8">
    <location>
        <begin position="489"/>
        <end position="723"/>
    </location>
</feature>
<comment type="caution">
    <text evidence="9">The sequence shown here is derived from an EMBL/GenBank/DDBJ whole genome shotgun (WGS) entry which is preliminary data.</text>
</comment>
<proteinExistence type="predicted"/>
<dbReference type="InterPro" id="IPR050545">
    <property type="entry name" value="Mycobact_MmpL"/>
</dbReference>
<dbReference type="InterPro" id="IPR004869">
    <property type="entry name" value="MMPL_dom"/>
</dbReference>
<evidence type="ECO:0000259" key="8">
    <source>
        <dbReference type="Pfam" id="PF03176"/>
    </source>
</evidence>
<dbReference type="OrthoDB" id="9782006at2"/>
<feature type="region of interest" description="Disordered" evidence="6">
    <location>
        <begin position="1"/>
        <end position="21"/>
    </location>
</feature>
<dbReference type="GO" id="GO:0005886">
    <property type="term" value="C:plasma membrane"/>
    <property type="evidence" value="ECO:0007669"/>
    <property type="project" value="UniProtKB-SubCell"/>
</dbReference>
<reference evidence="10" key="1">
    <citation type="submission" date="2017-04" db="EMBL/GenBank/DDBJ databases">
        <title>Function of individual gut microbiota members based on whole genome sequencing of pure cultures obtained from chicken caecum.</title>
        <authorList>
            <person name="Medvecky M."/>
            <person name="Cejkova D."/>
            <person name="Polansky O."/>
            <person name="Karasova D."/>
            <person name="Kubasova T."/>
            <person name="Cizek A."/>
            <person name="Rychlik I."/>
        </authorList>
    </citation>
    <scope>NUCLEOTIDE SEQUENCE [LARGE SCALE GENOMIC DNA]</scope>
    <source>
        <strain evidence="10">An175</strain>
    </source>
</reference>
<feature type="transmembrane region" description="Helical" evidence="7">
    <location>
        <begin position="654"/>
        <end position="671"/>
    </location>
</feature>
<evidence type="ECO:0000256" key="4">
    <source>
        <dbReference type="ARBA" id="ARBA00022989"/>
    </source>
</evidence>
<keyword evidence="5 7" id="KW-0472">Membrane</keyword>
<sequence>MIIYQKERNRPKGSSFGRRRAPPERGGFSLIKRFARLLTRAPKTVLFLALLMLLPSLYGAINTRVNYDILSYLPDDLDSTRGQAVLEDTFHSAATAMLVIEGMPSRDVESLRDAIEEIPNVSSALWISNIADISVPKDILPDAIKDVFYSKNTPDATMMIIQFDHPGASNETLKAIDDIRALCDKRCFLAGVSIFLKDTKDLVEQEMPFYTVLAVVFSIAAMLFTMESTVLPFVFIIGIGFAVAYNFGTNLFLGEISYITKAIAAILQLGVSMDYSIFLVDRYNEEKPKFADRRDAMARAIESAFVSLSGSSMTTIAGFLALCAMRLGLGPDLGLVMAKGIVIGILVVLVVLPSLVLQFDKLIGRWQHKTLVPSFARLNDWIIDHRKIFVALFLILFLPAWFLQSKTEIYYNIDQSLPADLASTVATNKMRDEFDMATTHFIIVDDSMPAYQMRQMEDEIRRTDGVASVLAYNEFVGPGIPDSFIPQEVRDICKKDGMQMIMVNSRYKAARPEENAQIDALTEIVKRYDPTGLITGEGVMTKDLSDITTVDIQVTNMLSIAAILLIVAICFKSVTIPIVLVAAIELAIFINQGIPALTGTVIPFISPIVIGCIQLGATVDYAILMTTRFREELENGLDRVSAIKVAATASDKSIITSASVFFCANIGVSLISKIEIIKSLCSMLARGAIISALISIFILPSILLVCERFFARTSHGWPKTGAAGKSKLKQEESI</sequence>
<dbReference type="PANTHER" id="PTHR33406:SF13">
    <property type="entry name" value="MEMBRANE PROTEIN YDFJ"/>
    <property type="match status" value="1"/>
</dbReference>
<evidence type="ECO:0000256" key="5">
    <source>
        <dbReference type="ARBA" id="ARBA00023136"/>
    </source>
</evidence>
<feature type="transmembrane region" description="Helical" evidence="7">
    <location>
        <begin position="259"/>
        <end position="280"/>
    </location>
</feature>
<keyword evidence="3 7" id="KW-0812">Transmembrane</keyword>
<dbReference type="EMBL" id="NFKP01000013">
    <property type="protein sequence ID" value="OUP68909.1"/>
    <property type="molecule type" value="Genomic_DNA"/>
</dbReference>
<evidence type="ECO:0000256" key="6">
    <source>
        <dbReference type="SAM" id="MobiDB-lite"/>
    </source>
</evidence>
<organism evidence="9 10">
    <name type="scientific">Anaerotruncus colihominis</name>
    <dbReference type="NCBI Taxonomy" id="169435"/>
    <lineage>
        <taxon>Bacteria</taxon>
        <taxon>Bacillati</taxon>
        <taxon>Bacillota</taxon>
        <taxon>Clostridia</taxon>
        <taxon>Eubacteriales</taxon>
        <taxon>Oscillospiraceae</taxon>
        <taxon>Anaerotruncus</taxon>
    </lineage>
</organism>
<dbReference type="AlphaFoldDB" id="A0A1Y4ML94"/>
<keyword evidence="4 7" id="KW-1133">Transmembrane helix</keyword>
<gene>
    <name evidence="9" type="ORF">B5F11_11180</name>
</gene>
<feature type="compositionally biased region" description="Basic and acidic residues" evidence="6">
    <location>
        <begin position="1"/>
        <end position="10"/>
    </location>
</feature>
<evidence type="ECO:0000256" key="3">
    <source>
        <dbReference type="ARBA" id="ARBA00022692"/>
    </source>
</evidence>
<name>A0A1Y4ML94_9FIRM</name>
<dbReference type="SUPFAM" id="SSF82866">
    <property type="entry name" value="Multidrug efflux transporter AcrB transmembrane domain"/>
    <property type="match status" value="2"/>
</dbReference>
<evidence type="ECO:0000313" key="9">
    <source>
        <dbReference type="EMBL" id="OUP68909.1"/>
    </source>
</evidence>
<evidence type="ECO:0000256" key="2">
    <source>
        <dbReference type="ARBA" id="ARBA00022475"/>
    </source>
</evidence>
<evidence type="ECO:0000256" key="1">
    <source>
        <dbReference type="ARBA" id="ARBA00004651"/>
    </source>
</evidence>
<accession>A0A1Y4ML94</accession>
<feature type="transmembrane region" description="Helical" evidence="7">
    <location>
        <begin position="233"/>
        <end position="253"/>
    </location>
</feature>
<evidence type="ECO:0000313" key="10">
    <source>
        <dbReference type="Proteomes" id="UP000196386"/>
    </source>
</evidence>
<feature type="transmembrane region" description="Helical" evidence="7">
    <location>
        <begin position="207"/>
        <end position="226"/>
    </location>
</feature>